<reference evidence="2 3" key="1">
    <citation type="submission" date="2016-10" db="EMBL/GenBank/DDBJ databases">
        <authorList>
            <person name="de Groot N.N."/>
        </authorList>
    </citation>
    <scope>NUCLEOTIDE SEQUENCE [LARGE SCALE GENOMIC DNA]</scope>
    <source>
        <strain evidence="2">MBHS1</strain>
    </source>
</reference>
<organism evidence="2 3">
    <name type="scientific">Candidatus Venteria ishoeyi</name>
    <dbReference type="NCBI Taxonomy" id="1899563"/>
    <lineage>
        <taxon>Bacteria</taxon>
        <taxon>Pseudomonadati</taxon>
        <taxon>Pseudomonadota</taxon>
        <taxon>Gammaproteobacteria</taxon>
        <taxon>Thiotrichales</taxon>
        <taxon>Thiotrichaceae</taxon>
        <taxon>Venteria</taxon>
    </lineage>
</organism>
<dbReference type="EMBL" id="FMSV02000440">
    <property type="protein sequence ID" value="SEH06202.1"/>
    <property type="molecule type" value="Genomic_DNA"/>
</dbReference>
<feature type="chain" id="PRO_5014770529" evidence="1">
    <location>
        <begin position="24"/>
        <end position="536"/>
    </location>
</feature>
<proteinExistence type="predicted"/>
<evidence type="ECO:0000256" key="1">
    <source>
        <dbReference type="SAM" id="SignalP"/>
    </source>
</evidence>
<evidence type="ECO:0000313" key="2">
    <source>
        <dbReference type="EMBL" id="SEH06202.1"/>
    </source>
</evidence>
<keyword evidence="3" id="KW-1185">Reference proteome</keyword>
<feature type="signal peptide" evidence="1">
    <location>
        <begin position="1"/>
        <end position="23"/>
    </location>
</feature>
<evidence type="ECO:0000313" key="3">
    <source>
        <dbReference type="Proteomes" id="UP000236724"/>
    </source>
</evidence>
<dbReference type="Proteomes" id="UP000236724">
    <property type="component" value="Unassembled WGS sequence"/>
</dbReference>
<name>A0A1H6F7U2_9GAMM</name>
<gene>
    <name evidence="2" type="ORF">MBHS_02057</name>
</gene>
<sequence length="536" mass="55946">MKKHILNLAICASLGLYGVNVSALVDHTSGNGDAVVYGGNLKSSTELKTISSLTGDLSVKFKLDKDIDVGIQRFVRIELSGGTAGSNGTKFNTSAISLNLSITDNAATPVNRNADIAIVQGGAGYNYVIFRVVPKTSSPTPPAVETGALKTTDLVTFTGDDVDIGGTNDILFSYGLFETVTEAANPDAASSTVLASLDNMPYIHFTAPYSLEKDDGLKDLIADVATGFTEFKGTTIPKTGELSSFTLAKTANLKTPAGGSVTSLGQLLTDSTLTFKGNFSFALSQDMTTEAEVTKAKQRIFIADGTGGTSGANNNCDNAFGENSATDIPVEIIAEDASSVTFNLYASNSASGVLEVTDTLSSRKLCITANTGADATNIVGEISEQSVTLDLVTTVPGDYTAFDIENVAAGKIKHNGAQLITPFFTMSTQYIPRFYLNNRGLTEATYEIKVLSDFPEGDANALVLQAGSETGTIPAGGNLLLKSTDFIASGKRGAAIFNVAGECADISGIFQVRTSRTSGDFDTIPMLMPSGSCSDD</sequence>
<accession>A0A1H6F7U2</accession>
<protein>
    <submittedName>
        <fullName evidence="2">Uncharacterized protein</fullName>
    </submittedName>
</protein>
<dbReference type="RefSeq" id="WP_103920024.1">
    <property type="nucleotide sequence ID" value="NZ_FMSV02000440.1"/>
</dbReference>
<dbReference type="AlphaFoldDB" id="A0A1H6F7U2"/>
<keyword evidence="1" id="KW-0732">Signal</keyword>